<name>A0A9X1FLA2_9FLAO</name>
<evidence type="ECO:0000313" key="2">
    <source>
        <dbReference type="Proteomes" id="UP001138686"/>
    </source>
</evidence>
<accession>A0A9X1FLA2</accession>
<dbReference type="Proteomes" id="UP001138686">
    <property type="component" value="Unassembled WGS sequence"/>
</dbReference>
<sequence length="139" mass="15441">MKVTLNRINEDYLLEGKGDNNISVLIDNKNNNKVNGASPMELLLMAVGGCNAIDIIYVLKKQRQVVDSYKVEVEGTRSEVRNAKPFKSMHVTVYLEGDIAPEKAKRAASLSFEKYCSVSITLENSVKITYDVVLNGTKL</sequence>
<gene>
    <name evidence="1" type="ORF">KXJ69_01365</name>
</gene>
<dbReference type="AlphaFoldDB" id="A0A9X1FLA2"/>
<dbReference type="EMBL" id="JAHWDP010000001">
    <property type="protein sequence ID" value="MBW2936733.1"/>
    <property type="molecule type" value="Genomic_DNA"/>
</dbReference>
<comment type="caution">
    <text evidence="1">The sequence shown here is derived from an EMBL/GenBank/DDBJ whole genome shotgun (WGS) entry which is preliminary data.</text>
</comment>
<protein>
    <submittedName>
        <fullName evidence="1">OsmC family protein</fullName>
    </submittedName>
</protein>
<proteinExistence type="predicted"/>
<dbReference type="InterPro" id="IPR003718">
    <property type="entry name" value="OsmC/Ohr_fam"/>
</dbReference>
<dbReference type="PANTHER" id="PTHR34352">
    <property type="entry name" value="PROTEIN YHFA"/>
    <property type="match status" value="1"/>
</dbReference>
<evidence type="ECO:0000313" key="1">
    <source>
        <dbReference type="EMBL" id="MBW2936733.1"/>
    </source>
</evidence>
<dbReference type="RefSeq" id="WP_219050544.1">
    <property type="nucleotide sequence ID" value="NZ_JAHWDP010000001.1"/>
</dbReference>
<keyword evidence="2" id="KW-1185">Reference proteome</keyword>
<dbReference type="Pfam" id="PF02566">
    <property type="entry name" value="OsmC"/>
    <property type="match status" value="1"/>
</dbReference>
<reference evidence="1" key="1">
    <citation type="submission" date="2021-07" db="EMBL/GenBank/DDBJ databases">
        <title>Aureisphaera sp. CAU 1614 isolated from sea sediment.</title>
        <authorList>
            <person name="Kim W."/>
        </authorList>
    </citation>
    <scope>NUCLEOTIDE SEQUENCE</scope>
    <source>
        <strain evidence="1">CAU 1614</strain>
    </source>
</reference>
<dbReference type="PANTHER" id="PTHR34352:SF1">
    <property type="entry name" value="PROTEIN YHFA"/>
    <property type="match status" value="1"/>
</dbReference>
<organism evidence="1 2">
    <name type="scientific">Halomarinibacterium sedimenti</name>
    <dbReference type="NCBI Taxonomy" id="2857106"/>
    <lineage>
        <taxon>Bacteria</taxon>
        <taxon>Pseudomonadati</taxon>
        <taxon>Bacteroidota</taxon>
        <taxon>Flavobacteriia</taxon>
        <taxon>Flavobacteriales</taxon>
        <taxon>Flavobacteriaceae</taxon>
        <taxon>Halomarinibacterium</taxon>
    </lineage>
</organism>